<feature type="signal peptide" evidence="1">
    <location>
        <begin position="1"/>
        <end position="27"/>
    </location>
</feature>
<gene>
    <name evidence="2" type="ORF">BU653_07260</name>
</gene>
<organism evidence="2 3">
    <name type="scientific">Staphylococcus chromogenes</name>
    <name type="common">Staphylococcus hyicus subsp. chromogenes</name>
    <dbReference type="NCBI Taxonomy" id="46126"/>
    <lineage>
        <taxon>Bacteria</taxon>
        <taxon>Bacillati</taxon>
        <taxon>Bacillota</taxon>
        <taxon>Bacilli</taxon>
        <taxon>Bacillales</taxon>
        <taxon>Staphylococcaceae</taxon>
        <taxon>Staphylococcus</taxon>
    </lineage>
</organism>
<proteinExistence type="predicted"/>
<accession>A0AAE5SZW8</accession>
<evidence type="ECO:0000313" key="3">
    <source>
        <dbReference type="Proteomes" id="UP000242704"/>
    </source>
</evidence>
<feature type="chain" id="PRO_5041994717" evidence="1">
    <location>
        <begin position="28"/>
        <end position="78"/>
    </location>
</feature>
<protein>
    <submittedName>
        <fullName evidence="2">Uncharacterized protein</fullName>
    </submittedName>
</protein>
<evidence type="ECO:0000256" key="1">
    <source>
        <dbReference type="SAM" id="SignalP"/>
    </source>
</evidence>
<name>A0AAE5SZW8_STACR</name>
<reference evidence="2 3" key="1">
    <citation type="journal article" date="2016" name="Front. Microbiol.">
        <title>Comprehensive Phylogenetic Analysis of Bovine Non-aureus Staphylococci Species Based on Whole-Genome Sequencing.</title>
        <authorList>
            <person name="Naushad S."/>
            <person name="Barkema H.W."/>
            <person name="Luby C."/>
            <person name="Condas L.A."/>
            <person name="Nobrega D.B."/>
            <person name="Carson D.A."/>
            <person name="De Buck J."/>
        </authorList>
    </citation>
    <scope>NUCLEOTIDE SEQUENCE [LARGE SCALE GENOMIC DNA]</scope>
    <source>
        <strain evidence="2 3">SNUC 505</strain>
    </source>
</reference>
<keyword evidence="1" id="KW-0732">Signal</keyword>
<dbReference type="Proteomes" id="UP000242704">
    <property type="component" value="Unassembled WGS sequence"/>
</dbReference>
<comment type="caution">
    <text evidence="2">The sequence shown here is derived from an EMBL/GenBank/DDBJ whole genome shotgun (WGS) entry which is preliminary data.</text>
</comment>
<sequence>MKNLTKFVAAGALAVGVASFASGTSQAAGLSQKEYNDLASSLDYDIHTATVQNNDNAQSTPYKGLSQEEYQNLASQYM</sequence>
<dbReference type="EMBL" id="PZBZ01000034">
    <property type="protein sequence ID" value="PTG13642.1"/>
    <property type="molecule type" value="Genomic_DNA"/>
</dbReference>
<dbReference type="AlphaFoldDB" id="A0AAE5SZW8"/>
<evidence type="ECO:0000313" key="2">
    <source>
        <dbReference type="EMBL" id="PTG13642.1"/>
    </source>
</evidence>
<dbReference type="RefSeq" id="WP_107360689.1">
    <property type="nucleotide sequence ID" value="NZ_CP084719.1"/>
</dbReference>